<dbReference type="Pfam" id="PF14441">
    <property type="entry name" value="OTT_1508_deam"/>
    <property type="match status" value="1"/>
</dbReference>
<dbReference type="Proteomes" id="UP000326757">
    <property type="component" value="Unassembled WGS sequence"/>
</dbReference>
<name>A0A5N6JWW5_MONLA</name>
<comment type="caution">
    <text evidence="1">The sequence shown here is derived from an EMBL/GenBank/DDBJ whole genome shotgun (WGS) entry which is preliminary data.</text>
</comment>
<evidence type="ECO:0000313" key="1">
    <source>
        <dbReference type="EMBL" id="KAB8293405.1"/>
    </source>
</evidence>
<dbReference type="InterPro" id="IPR027796">
    <property type="entry name" value="OTT_1508_deam-like"/>
</dbReference>
<reference evidence="1 2" key="1">
    <citation type="submission" date="2019-06" db="EMBL/GenBank/DDBJ databases">
        <title>Genome Sequence of the Brown Rot Fungal Pathogen Monilinia laxa.</title>
        <authorList>
            <person name="De Miccolis Angelini R.M."/>
            <person name="Landi L."/>
            <person name="Abate D."/>
            <person name="Pollastro S."/>
            <person name="Romanazzi G."/>
            <person name="Faretra F."/>
        </authorList>
    </citation>
    <scope>NUCLEOTIDE SEQUENCE [LARGE SCALE GENOMIC DNA]</scope>
    <source>
        <strain evidence="1 2">Mlax316</strain>
    </source>
</reference>
<dbReference type="AlphaFoldDB" id="A0A5N6JWW5"/>
<dbReference type="OrthoDB" id="4851849at2759"/>
<organism evidence="1 2">
    <name type="scientific">Monilinia laxa</name>
    <name type="common">Brown rot fungus</name>
    <name type="synonym">Sclerotinia laxa</name>
    <dbReference type="NCBI Taxonomy" id="61186"/>
    <lineage>
        <taxon>Eukaryota</taxon>
        <taxon>Fungi</taxon>
        <taxon>Dikarya</taxon>
        <taxon>Ascomycota</taxon>
        <taxon>Pezizomycotina</taxon>
        <taxon>Leotiomycetes</taxon>
        <taxon>Helotiales</taxon>
        <taxon>Sclerotiniaceae</taxon>
        <taxon>Monilinia</taxon>
    </lineage>
</organism>
<dbReference type="EMBL" id="VIGI01000012">
    <property type="protein sequence ID" value="KAB8293405.1"/>
    <property type="molecule type" value="Genomic_DNA"/>
</dbReference>
<sequence length="667" mass="75436">MLSSICSQKRRNRSCRENYRGGHFPQSKTYALLHEEEQHLADHIAVLAQAREGPHGVSAATIEECSNKTLPSLVIRIASNETPSERVVDGLHKCLNTVENIARADSDQDEESNKSKLLSQIILLSECRLRSRIKPKRKGCGKTRVSLHTGVERLRCILSEQNMGVNSNSYHWRNSLCSHLSNLFREIEGLVPTSDMSHVEHLTKIVLAAHKVSKNANGFSLEHQLHAKDTKLEPSHHRTVTQIDKISRYLDICNDLIHYCQKARCRHLFGNIQFEVCTAPKDQRVHGEVQLVFFYEQYPAALPPRCIGSSKSACFLCDLFIRKHGKYYISHSHARLYPKWTIPQGEWINEDKASRYDSILRDMIEEMVIIERDFVRRRGYEGNGAESRVHFLALPQSAKSSTPSVPKTLEHEVRLLNFYNSQSRKNETKGSELICLDVARFEDHSDARSTRVANLEAKVNEESAMHHSSGTQSQVSAARKIAVPTKSSHPSFPIASESSLKLPLCNSETTTVEVETKVAETELPTIHGNNFAHLSTSMKLTIREPMPRFFPVIPISRDPNPTFHLHDLPLKFLISPDIPIDSYILSIGKVEYTFDIQDMECGYLLIERSSQVEGKEKSKSINIRGQLLDTKMTIPSCQSNTSSSLLEFSINDEGDFGICVKVLWGEE</sequence>
<keyword evidence="2" id="KW-1185">Reference proteome</keyword>
<protein>
    <submittedName>
        <fullName evidence="1">Uncharacterized protein</fullName>
    </submittedName>
</protein>
<gene>
    <name evidence="1" type="ORF">EYC80_007723</name>
</gene>
<accession>A0A5N6JWW5</accession>
<proteinExistence type="predicted"/>
<evidence type="ECO:0000313" key="2">
    <source>
        <dbReference type="Proteomes" id="UP000326757"/>
    </source>
</evidence>